<evidence type="ECO:0000313" key="2">
    <source>
        <dbReference type="Proteomes" id="UP000018849"/>
    </source>
</evidence>
<evidence type="ECO:0000313" key="1">
    <source>
        <dbReference type="EMBL" id="EPN42617.1"/>
    </source>
</evidence>
<sequence>ALAQWIVRVESAPRSLRSPIIIQGDADMTVDWSHNLAVLKDKFSQPHILMLGHARHHLANETPELRARYFDFVKGRLG</sequence>
<feature type="non-terminal residue" evidence="1">
    <location>
        <position position="1"/>
    </location>
</feature>
<name>A0A656JP70_PSESF</name>
<dbReference type="AlphaFoldDB" id="A0A656JP70"/>
<dbReference type="Proteomes" id="UP000018849">
    <property type="component" value="Unassembled WGS sequence"/>
</dbReference>
<organism evidence="1 2">
    <name type="scientific">Pseudomonas syringae pv. actinidiae ICMP 19096</name>
    <dbReference type="NCBI Taxonomy" id="1194405"/>
    <lineage>
        <taxon>Bacteria</taxon>
        <taxon>Pseudomonadati</taxon>
        <taxon>Pseudomonadota</taxon>
        <taxon>Gammaproteobacteria</taxon>
        <taxon>Pseudomonadales</taxon>
        <taxon>Pseudomonadaceae</taxon>
        <taxon>Pseudomonas</taxon>
        <taxon>Pseudomonas syringae</taxon>
    </lineage>
</organism>
<accession>A0A656JP70</accession>
<dbReference type="EMBL" id="AOKF01002994">
    <property type="protein sequence ID" value="EPN42617.1"/>
    <property type="molecule type" value="Genomic_DNA"/>
</dbReference>
<protein>
    <recommendedName>
        <fullName evidence="3">Alpha/beta hydrolase</fullName>
    </recommendedName>
</protein>
<comment type="caution">
    <text evidence="1">The sequence shown here is derived from an EMBL/GenBank/DDBJ whole genome shotgun (WGS) entry which is preliminary data.</text>
</comment>
<evidence type="ECO:0008006" key="3">
    <source>
        <dbReference type="Google" id="ProtNLM"/>
    </source>
</evidence>
<reference evidence="1 2" key="1">
    <citation type="journal article" date="2013" name="PLoS Pathog.">
        <title>Genomic analysis of the Kiwifruit pathogen Pseudomonas syringae pv. actinidiae provides insight into the origins of an emergent plant disease.</title>
        <authorList>
            <person name="McCann H.C."/>
            <person name="Rikkerink E.H."/>
            <person name="Bertels F."/>
            <person name="Fiers M."/>
            <person name="Lu A."/>
            <person name="Rees-George J."/>
            <person name="Andersen M.T."/>
            <person name="Gleave A.P."/>
            <person name="Haubold B."/>
            <person name="Wohlers M.W."/>
            <person name="Guttman D.S."/>
            <person name="Wang P.W."/>
            <person name="Straub C."/>
            <person name="Vanneste J.L."/>
            <person name="Rainey P.B."/>
            <person name="Templeton M.D."/>
        </authorList>
    </citation>
    <scope>NUCLEOTIDE SEQUENCE [LARGE SCALE GENOMIC DNA]</scope>
    <source>
        <strain evidence="1 2">ICMP 19096</strain>
    </source>
</reference>
<proteinExistence type="predicted"/>
<gene>
    <name evidence="1" type="ORF">A245_34923</name>
</gene>